<dbReference type="RefSeq" id="WP_204082963.1">
    <property type="nucleotide sequence ID" value="NZ_BOND01000029.1"/>
</dbReference>
<dbReference type="EMBL" id="FNQB01000005">
    <property type="protein sequence ID" value="SDZ64078.1"/>
    <property type="molecule type" value="Genomic_DNA"/>
</dbReference>
<dbReference type="STRING" id="137265.SAMN05421684_7661"/>
<sequence>MPGHRDRGAGILTARIARHEAVSAALARLTDDELAHRVASAHAIGTGIGGEVASLDVAGAAVFVKRIPLSDLERANALSTANLFDLPPFCQYGVGEIGSPGFGAWRELAANQLATGWVLAGRTAAFPLLHHWRVLPGAASPPAEHADVAAAVAYWGGAPGVGHRLRARATATTSIVLFQEHVPWSLHGWLHDRLAAGPDALAAAVRMVCRALLADVGFMNANGLLHFDAHFGNVLTDGRRLYFADLGLATSPAFALSSDERDFVDHHATHDRCYTLAQLVNWLVTHAAGVPDPVARNDYIRACAAGAAPAGLESPLAAVVSRYAPVAVVFNDFFWDLWGTSRTTPYPAADAARAMADAEEIEVASRLPPS</sequence>
<dbReference type="Proteomes" id="UP000199632">
    <property type="component" value="Unassembled WGS sequence"/>
</dbReference>
<keyword evidence="2" id="KW-1185">Reference proteome</keyword>
<evidence type="ECO:0000313" key="2">
    <source>
        <dbReference type="Proteomes" id="UP000199632"/>
    </source>
</evidence>
<dbReference type="SUPFAM" id="SSF56112">
    <property type="entry name" value="Protein kinase-like (PK-like)"/>
    <property type="match status" value="1"/>
</dbReference>
<proteinExistence type="predicted"/>
<reference evidence="2" key="1">
    <citation type="submission" date="2016-10" db="EMBL/GenBank/DDBJ databases">
        <authorList>
            <person name="Varghese N."/>
            <person name="Submissions S."/>
        </authorList>
    </citation>
    <scope>NUCLEOTIDE SEQUENCE [LARGE SCALE GENOMIC DNA]</scope>
    <source>
        <strain evidence="2">DSM 44718</strain>
    </source>
</reference>
<gene>
    <name evidence="1" type="ORF">SAMN05421684_7661</name>
</gene>
<accession>A0A1H3UNT9</accession>
<evidence type="ECO:0008006" key="3">
    <source>
        <dbReference type="Google" id="ProtNLM"/>
    </source>
</evidence>
<organism evidence="1 2">
    <name type="scientific">Asanoa ishikariensis</name>
    <dbReference type="NCBI Taxonomy" id="137265"/>
    <lineage>
        <taxon>Bacteria</taxon>
        <taxon>Bacillati</taxon>
        <taxon>Actinomycetota</taxon>
        <taxon>Actinomycetes</taxon>
        <taxon>Micromonosporales</taxon>
        <taxon>Micromonosporaceae</taxon>
        <taxon>Asanoa</taxon>
    </lineage>
</organism>
<name>A0A1H3UNT9_9ACTN</name>
<protein>
    <recommendedName>
        <fullName evidence="3">Protein kinase domain-containing protein</fullName>
    </recommendedName>
</protein>
<dbReference type="AlphaFoldDB" id="A0A1H3UNT9"/>
<dbReference type="InterPro" id="IPR011009">
    <property type="entry name" value="Kinase-like_dom_sf"/>
</dbReference>
<evidence type="ECO:0000313" key="1">
    <source>
        <dbReference type="EMBL" id="SDZ64078.1"/>
    </source>
</evidence>